<keyword evidence="3" id="KW-1185">Reference proteome</keyword>
<dbReference type="AlphaFoldDB" id="G4ZYN3"/>
<dbReference type="RefSeq" id="XP_009532399.1">
    <property type="nucleotide sequence ID" value="XM_009534104.1"/>
</dbReference>
<dbReference type="KEGG" id="psoj:PHYSODRAFT_286922"/>
<feature type="compositionally biased region" description="Polar residues" evidence="1">
    <location>
        <begin position="34"/>
        <end position="44"/>
    </location>
</feature>
<proteinExistence type="predicted"/>
<evidence type="ECO:0000313" key="2">
    <source>
        <dbReference type="EMBL" id="EGZ12066.1"/>
    </source>
</evidence>
<evidence type="ECO:0000313" key="3">
    <source>
        <dbReference type="Proteomes" id="UP000002640"/>
    </source>
</evidence>
<accession>G4ZYN3</accession>
<feature type="non-terminal residue" evidence="2">
    <location>
        <position position="1"/>
    </location>
</feature>
<name>G4ZYN3_PHYSP</name>
<sequence>LRVDDSNLVSIHWWVLQRPQSRRALGSIGRRRAQQLQAPKTAQRSPAPKRIKPLSSNQVRLAPPTSRYL</sequence>
<dbReference type="GeneID" id="20640499"/>
<gene>
    <name evidence="2" type="ORF">PHYSODRAFT_286922</name>
</gene>
<dbReference type="InParanoid" id="G4ZYN3"/>
<evidence type="ECO:0000256" key="1">
    <source>
        <dbReference type="SAM" id="MobiDB-lite"/>
    </source>
</evidence>
<dbReference type="EMBL" id="JH159157">
    <property type="protein sequence ID" value="EGZ12066.1"/>
    <property type="molecule type" value="Genomic_DNA"/>
</dbReference>
<dbReference type="Proteomes" id="UP000002640">
    <property type="component" value="Unassembled WGS sequence"/>
</dbReference>
<organism evidence="2 3">
    <name type="scientific">Phytophthora sojae (strain P6497)</name>
    <name type="common">Soybean stem and root rot agent</name>
    <name type="synonym">Phytophthora megasperma f. sp. glycines</name>
    <dbReference type="NCBI Taxonomy" id="1094619"/>
    <lineage>
        <taxon>Eukaryota</taxon>
        <taxon>Sar</taxon>
        <taxon>Stramenopiles</taxon>
        <taxon>Oomycota</taxon>
        <taxon>Peronosporomycetes</taxon>
        <taxon>Peronosporales</taxon>
        <taxon>Peronosporaceae</taxon>
        <taxon>Phytophthora</taxon>
    </lineage>
</organism>
<protein>
    <submittedName>
        <fullName evidence="2">Uncharacterized protein</fullName>
    </submittedName>
</protein>
<reference evidence="2 3" key="1">
    <citation type="journal article" date="2006" name="Science">
        <title>Phytophthora genome sequences uncover evolutionary origins and mechanisms of pathogenesis.</title>
        <authorList>
            <person name="Tyler B.M."/>
            <person name="Tripathy S."/>
            <person name="Zhang X."/>
            <person name="Dehal P."/>
            <person name="Jiang R.H."/>
            <person name="Aerts A."/>
            <person name="Arredondo F.D."/>
            <person name="Baxter L."/>
            <person name="Bensasson D."/>
            <person name="Beynon J.L."/>
            <person name="Chapman J."/>
            <person name="Damasceno C.M."/>
            <person name="Dorrance A.E."/>
            <person name="Dou D."/>
            <person name="Dickerman A.W."/>
            <person name="Dubchak I.L."/>
            <person name="Garbelotto M."/>
            <person name="Gijzen M."/>
            <person name="Gordon S.G."/>
            <person name="Govers F."/>
            <person name="Grunwald N.J."/>
            <person name="Huang W."/>
            <person name="Ivors K.L."/>
            <person name="Jones R.W."/>
            <person name="Kamoun S."/>
            <person name="Krampis K."/>
            <person name="Lamour K.H."/>
            <person name="Lee M.K."/>
            <person name="McDonald W.H."/>
            <person name="Medina M."/>
            <person name="Meijer H.J."/>
            <person name="Nordberg E.K."/>
            <person name="Maclean D.J."/>
            <person name="Ospina-Giraldo M.D."/>
            <person name="Morris P.F."/>
            <person name="Phuntumart V."/>
            <person name="Putnam N.H."/>
            <person name="Rash S."/>
            <person name="Rose J.K."/>
            <person name="Sakihama Y."/>
            <person name="Salamov A.A."/>
            <person name="Savidor A."/>
            <person name="Scheuring C.F."/>
            <person name="Smith B.M."/>
            <person name="Sobral B.W."/>
            <person name="Terry A."/>
            <person name="Torto-Alalibo T.A."/>
            <person name="Win J."/>
            <person name="Xu Z."/>
            <person name="Zhang H."/>
            <person name="Grigoriev I.V."/>
            <person name="Rokhsar D.S."/>
            <person name="Boore J.L."/>
        </authorList>
    </citation>
    <scope>NUCLEOTIDE SEQUENCE [LARGE SCALE GENOMIC DNA]</scope>
    <source>
        <strain evidence="2 3">P6497</strain>
    </source>
</reference>
<feature type="region of interest" description="Disordered" evidence="1">
    <location>
        <begin position="27"/>
        <end position="69"/>
    </location>
</feature>